<evidence type="ECO:0000256" key="2">
    <source>
        <dbReference type="ARBA" id="ARBA00022490"/>
    </source>
</evidence>
<dbReference type="GO" id="GO:0046872">
    <property type="term" value="F:metal ion binding"/>
    <property type="evidence" value="ECO:0007669"/>
    <property type="project" value="UniProtKB-KW"/>
</dbReference>
<dbReference type="AlphaFoldDB" id="A0A1T2LAZ7"/>
<comment type="pathway">
    <text evidence="9 10">Porphyrin-containing compound metabolism; protoheme biosynthesis; protoheme from protoporphyrin-IX: step 1/1.</text>
</comment>
<dbReference type="Pfam" id="PF00762">
    <property type="entry name" value="Ferrochelatase"/>
    <property type="match status" value="1"/>
</dbReference>
<dbReference type="GO" id="GO:0006783">
    <property type="term" value="P:heme biosynthetic process"/>
    <property type="evidence" value="ECO:0007669"/>
    <property type="project" value="UniProtKB-UniRule"/>
</dbReference>
<dbReference type="EC" id="4.98.1.1" evidence="9 10"/>
<keyword evidence="3 9" id="KW-0479">Metal-binding</keyword>
<dbReference type="OrthoDB" id="9809741at2"/>
<dbReference type="EMBL" id="MPRL01000001">
    <property type="protein sequence ID" value="OOZ42279.1"/>
    <property type="molecule type" value="Genomic_DNA"/>
</dbReference>
<dbReference type="PROSITE" id="PS00534">
    <property type="entry name" value="FERROCHELATASE"/>
    <property type="match status" value="1"/>
</dbReference>
<keyword evidence="7 9" id="KW-0627">Porphyrin biosynthesis</keyword>
<dbReference type="InterPro" id="IPR033659">
    <property type="entry name" value="Ferrochelatase_N"/>
</dbReference>
<accession>A0A1T2LAZ7</accession>
<dbReference type="HAMAP" id="MF_00323">
    <property type="entry name" value="Ferrochelatase"/>
    <property type="match status" value="1"/>
</dbReference>
<dbReference type="SUPFAM" id="SSF53800">
    <property type="entry name" value="Chelatase"/>
    <property type="match status" value="1"/>
</dbReference>
<comment type="catalytic activity">
    <reaction evidence="9 10">
        <text>heme b + 2 H(+) = protoporphyrin IX + Fe(2+)</text>
        <dbReference type="Rhea" id="RHEA:22584"/>
        <dbReference type="ChEBI" id="CHEBI:15378"/>
        <dbReference type="ChEBI" id="CHEBI:29033"/>
        <dbReference type="ChEBI" id="CHEBI:57306"/>
        <dbReference type="ChEBI" id="CHEBI:60344"/>
        <dbReference type="EC" id="4.98.1.1"/>
    </reaction>
</comment>
<evidence type="ECO:0000256" key="5">
    <source>
        <dbReference type="ARBA" id="ARBA00023133"/>
    </source>
</evidence>
<keyword evidence="2 9" id="KW-0963">Cytoplasm</keyword>
<comment type="subcellular location">
    <subcellularLocation>
        <location evidence="9 10">Cytoplasm</location>
    </subcellularLocation>
</comment>
<evidence type="ECO:0000256" key="3">
    <source>
        <dbReference type="ARBA" id="ARBA00022723"/>
    </source>
</evidence>
<reference evidence="11 12" key="1">
    <citation type="submission" date="2016-11" db="EMBL/GenBank/DDBJ databases">
        <title>Mixed transmission modes and dynamic genome evolution in an obligate animal-bacterial symbiosis.</title>
        <authorList>
            <person name="Russell S.L."/>
            <person name="Corbett-Detig R.B."/>
            <person name="Cavanaugh C.M."/>
        </authorList>
    </citation>
    <scope>NUCLEOTIDE SEQUENCE [LARGE SCALE GENOMIC DNA]</scope>
    <source>
        <strain evidence="11">Sveles-Q1</strain>
    </source>
</reference>
<dbReference type="Proteomes" id="UP000191110">
    <property type="component" value="Unassembled WGS sequence"/>
</dbReference>
<evidence type="ECO:0000256" key="6">
    <source>
        <dbReference type="ARBA" id="ARBA00023239"/>
    </source>
</evidence>
<evidence type="ECO:0000256" key="10">
    <source>
        <dbReference type="RuleBase" id="RU000607"/>
    </source>
</evidence>
<dbReference type="FunFam" id="3.40.50.1400:FF:000002">
    <property type="entry name" value="Ferrochelatase"/>
    <property type="match status" value="1"/>
</dbReference>
<evidence type="ECO:0000256" key="4">
    <source>
        <dbReference type="ARBA" id="ARBA00023004"/>
    </source>
</evidence>
<evidence type="ECO:0000256" key="7">
    <source>
        <dbReference type="ARBA" id="ARBA00023244"/>
    </source>
</evidence>
<comment type="catalytic activity">
    <reaction evidence="8">
        <text>Fe-coproporphyrin III + 2 H(+) = coproporphyrin III + Fe(2+)</text>
        <dbReference type="Rhea" id="RHEA:49572"/>
        <dbReference type="ChEBI" id="CHEBI:15378"/>
        <dbReference type="ChEBI" id="CHEBI:29033"/>
        <dbReference type="ChEBI" id="CHEBI:68438"/>
        <dbReference type="ChEBI" id="CHEBI:131725"/>
        <dbReference type="EC" id="4.99.1.9"/>
    </reaction>
    <physiologicalReaction direction="right-to-left" evidence="8">
        <dbReference type="Rhea" id="RHEA:49574"/>
    </physiologicalReaction>
</comment>
<dbReference type="PANTHER" id="PTHR11108:SF1">
    <property type="entry name" value="FERROCHELATASE, MITOCHONDRIAL"/>
    <property type="match status" value="1"/>
</dbReference>
<evidence type="ECO:0000313" key="11">
    <source>
        <dbReference type="EMBL" id="OOZ42279.1"/>
    </source>
</evidence>
<dbReference type="UniPathway" id="UPA00252">
    <property type="reaction ID" value="UER00325"/>
</dbReference>
<comment type="similarity">
    <text evidence="1 9 10">Belongs to the ferrochelatase family.</text>
</comment>
<dbReference type="InterPro" id="IPR001015">
    <property type="entry name" value="Ferrochelatase"/>
</dbReference>
<keyword evidence="12" id="KW-1185">Reference proteome</keyword>
<evidence type="ECO:0000256" key="9">
    <source>
        <dbReference type="HAMAP-Rule" id="MF_00323"/>
    </source>
</evidence>
<dbReference type="InterPro" id="IPR033644">
    <property type="entry name" value="Ferrochelatase_C"/>
</dbReference>
<dbReference type="CDD" id="cd03411">
    <property type="entry name" value="Ferrochelatase_N"/>
    <property type="match status" value="1"/>
</dbReference>
<gene>
    <name evidence="9" type="primary">hemH</name>
    <name evidence="11" type="ORF">BOW53_00080</name>
</gene>
<comment type="caution">
    <text evidence="11">The sequence shown here is derived from an EMBL/GenBank/DDBJ whole genome shotgun (WGS) entry which is preliminary data.</text>
</comment>
<protein>
    <recommendedName>
        <fullName evidence="9 10">Ferrochelatase</fullName>
        <ecNumber evidence="9 10">4.98.1.1</ecNumber>
    </recommendedName>
    <alternativeName>
        <fullName evidence="9">Heme synthase</fullName>
    </alternativeName>
    <alternativeName>
        <fullName evidence="9">Protoheme ferro-lyase</fullName>
    </alternativeName>
</protein>
<dbReference type="Gene3D" id="3.40.50.1400">
    <property type="match status" value="2"/>
</dbReference>
<comment type="function">
    <text evidence="9 10">Catalyzes the ferrous insertion into protoporphyrin IX.</text>
</comment>
<dbReference type="GO" id="GO:0004325">
    <property type="term" value="F:ferrochelatase activity"/>
    <property type="evidence" value="ECO:0007669"/>
    <property type="project" value="UniProtKB-UniRule"/>
</dbReference>
<organism evidence="11 12">
    <name type="scientific">Solemya pervernicosa gill symbiont</name>
    <dbReference type="NCBI Taxonomy" id="642797"/>
    <lineage>
        <taxon>Bacteria</taxon>
        <taxon>Pseudomonadati</taxon>
        <taxon>Pseudomonadota</taxon>
        <taxon>Gammaproteobacteria</taxon>
        <taxon>sulfur-oxidizing symbionts</taxon>
    </lineage>
</organism>
<dbReference type="GO" id="GO:0005737">
    <property type="term" value="C:cytoplasm"/>
    <property type="evidence" value="ECO:0007669"/>
    <property type="project" value="UniProtKB-SubCell"/>
</dbReference>
<keyword evidence="4 9" id="KW-0408">Iron</keyword>
<proteinExistence type="inferred from homology"/>
<keyword evidence="5 9" id="KW-0350">Heme biosynthesis</keyword>
<dbReference type="NCBIfam" id="TIGR00109">
    <property type="entry name" value="hemH"/>
    <property type="match status" value="1"/>
</dbReference>
<dbReference type="RefSeq" id="WP_078482037.1">
    <property type="nucleotide sequence ID" value="NZ_MPRL01000001.1"/>
</dbReference>
<feature type="binding site" evidence="9">
    <location>
        <position position="201"/>
    </location>
    <ligand>
        <name>Fe(2+)</name>
        <dbReference type="ChEBI" id="CHEBI:29033"/>
    </ligand>
</feature>
<dbReference type="CDD" id="cd00419">
    <property type="entry name" value="Ferrochelatase_C"/>
    <property type="match status" value="1"/>
</dbReference>
<dbReference type="InterPro" id="IPR019772">
    <property type="entry name" value="Ferrochelatase_AS"/>
</dbReference>
<feature type="binding site" evidence="9">
    <location>
        <position position="282"/>
    </location>
    <ligand>
        <name>Fe(2+)</name>
        <dbReference type="ChEBI" id="CHEBI:29033"/>
    </ligand>
</feature>
<name>A0A1T2LAZ7_9GAMM</name>
<evidence type="ECO:0000313" key="12">
    <source>
        <dbReference type="Proteomes" id="UP000191110"/>
    </source>
</evidence>
<keyword evidence="6 9" id="KW-0456">Lyase</keyword>
<dbReference type="PANTHER" id="PTHR11108">
    <property type="entry name" value="FERROCHELATASE"/>
    <property type="match status" value="1"/>
</dbReference>
<evidence type="ECO:0000256" key="1">
    <source>
        <dbReference type="ARBA" id="ARBA00007718"/>
    </source>
</evidence>
<sequence>MKRNAQRIGILLSNLGTPDAPTPDALRRYLAEFLSDHRVIDLPRWKWWPILHGIILRVRPQKVAKAYADIWTDNGSPLLHTTNLQAKALQQQLDNHHPDTFEVIVGMRYGNPSIASALQQFHSSGIERIVVLPLYPQYSAATTASTFDAVSGELQQWRHIPALRFIDSYATHPGYINALAASVNKHLEQHGQSDKLLISFHGLPARYCEAGDPYDQQCKATATALAEALSLNSEQWQMSFQSRFGNEPWLQPYTDETLKAWGASEIDSVTAICPGFAADCLETVEEIAVENRDYFLGAGGKQFSYIPALNAEPAHIDALTDIVLQHSGGWIDDNLEQPR</sequence>
<evidence type="ECO:0000256" key="8">
    <source>
        <dbReference type="ARBA" id="ARBA00024536"/>
    </source>
</evidence>